<reference evidence="2" key="2">
    <citation type="submission" date="2023-02" db="EMBL/GenBank/DDBJ databases">
        <authorList>
            <person name="Sun Q."/>
            <person name="Mori K."/>
        </authorList>
    </citation>
    <scope>NUCLEOTIDE SEQUENCE</scope>
    <source>
        <strain evidence="2">NBRC 112290</strain>
    </source>
</reference>
<evidence type="ECO:0000256" key="1">
    <source>
        <dbReference type="SAM" id="MobiDB-lite"/>
    </source>
</evidence>
<sequence>MTAPTPDARADRSGIGGVGTPAHAGVAPALETDVLVVGGGLGGVAAALAALEHGRRVVLSEEYAWLGGQLTSQAVPLDEHSWIEQFGATARYRRLRDGIREHYRTFYPLTAAARADRHLNPGNGLVSRICSEPAVGVAVLEAMLAPHRAAGRLLVLQPAVPVGAEVDGDVVTSVTLRLTREDRDVVVTAAFVVDATELGDLLPLTGAEHVTGFESRADTGEPSAPEAAQPANQQAFSWCFVIDHRDGEDHTIEPPADYEHWRTRQPDYWGAPMISLTGPDPRTLETSTRTFTPHAPPPSAVADQGKDPGDRELWTFRRIIDRDNFEPGAFGSDVVLVNWPMIDHVDGVLVDVEPHEAREHLAAARRQSLSMLYWLQTEAPRPDGGRGYPGLRLRGDLTQGPDGLAMAPYIRESRRLLTVGTVTENDLSIAVKGHGRPFTTPDTVGVGMYRIDLHPSSGGDNYLDVPSSPFEIPLGILVPRRLRNLLPAGKNVGTTHITNGAFRLHPVEWNIGEASGALAAFCLETGLTPQHVHASPAHLADYQAVLTHDGVELHWPDVVGY</sequence>
<dbReference type="AlphaFoldDB" id="A0AA37UHA0"/>
<dbReference type="Pfam" id="PF12831">
    <property type="entry name" value="FAD_oxidored"/>
    <property type="match status" value="1"/>
</dbReference>
<feature type="region of interest" description="Disordered" evidence="1">
    <location>
        <begin position="288"/>
        <end position="308"/>
    </location>
</feature>
<dbReference type="PANTHER" id="PTHR42716">
    <property type="entry name" value="L-ASPARTATE OXIDASE"/>
    <property type="match status" value="1"/>
</dbReference>
<name>A0AA37UHA0_9MICO</name>
<evidence type="ECO:0000313" key="2">
    <source>
        <dbReference type="EMBL" id="GMA30429.1"/>
    </source>
</evidence>
<keyword evidence="3" id="KW-1185">Reference proteome</keyword>
<dbReference type="SUPFAM" id="SSF51905">
    <property type="entry name" value="FAD/NAD(P)-binding domain"/>
    <property type="match status" value="1"/>
</dbReference>
<dbReference type="GO" id="GO:0009435">
    <property type="term" value="P:NAD+ biosynthetic process"/>
    <property type="evidence" value="ECO:0007669"/>
    <property type="project" value="InterPro"/>
</dbReference>
<dbReference type="EMBL" id="BSUM01000001">
    <property type="protein sequence ID" value="GMA30429.1"/>
    <property type="molecule type" value="Genomic_DNA"/>
</dbReference>
<comment type="caution">
    <text evidence="2">The sequence shown here is derived from an EMBL/GenBank/DDBJ whole genome shotgun (WGS) entry which is preliminary data.</text>
</comment>
<protein>
    <submittedName>
        <fullName evidence="2">FAD-dependent oxidoreductase</fullName>
    </submittedName>
</protein>
<dbReference type="InterPro" id="IPR036188">
    <property type="entry name" value="FAD/NAD-bd_sf"/>
</dbReference>
<organism evidence="2 3">
    <name type="scientific">Litorihabitans aurantiacus</name>
    <dbReference type="NCBI Taxonomy" id="1930061"/>
    <lineage>
        <taxon>Bacteria</taxon>
        <taxon>Bacillati</taxon>
        <taxon>Actinomycetota</taxon>
        <taxon>Actinomycetes</taxon>
        <taxon>Micrococcales</taxon>
        <taxon>Beutenbergiaceae</taxon>
        <taxon>Litorihabitans</taxon>
    </lineage>
</organism>
<accession>A0AA37UHA0</accession>
<dbReference type="PANTHER" id="PTHR42716:SF1">
    <property type="entry name" value="SLL0471 PROTEIN"/>
    <property type="match status" value="1"/>
</dbReference>
<proteinExistence type="predicted"/>
<dbReference type="Gene3D" id="3.50.50.60">
    <property type="entry name" value="FAD/NAD(P)-binding domain"/>
    <property type="match status" value="1"/>
</dbReference>
<evidence type="ECO:0000313" key="3">
    <source>
        <dbReference type="Proteomes" id="UP001157161"/>
    </source>
</evidence>
<dbReference type="GO" id="GO:0008734">
    <property type="term" value="F:L-aspartate oxidase activity"/>
    <property type="evidence" value="ECO:0007669"/>
    <property type="project" value="InterPro"/>
</dbReference>
<dbReference type="InterPro" id="IPR005288">
    <property type="entry name" value="NadB"/>
</dbReference>
<dbReference type="RefSeq" id="WP_284249057.1">
    <property type="nucleotide sequence ID" value="NZ_BSUM01000001.1"/>
</dbReference>
<dbReference type="Proteomes" id="UP001157161">
    <property type="component" value="Unassembled WGS sequence"/>
</dbReference>
<gene>
    <name evidence="2" type="ORF">GCM10025875_04210</name>
</gene>
<reference evidence="2" key="1">
    <citation type="journal article" date="2014" name="Int. J. Syst. Evol. Microbiol.">
        <title>Complete genome sequence of Corynebacterium casei LMG S-19264T (=DSM 44701T), isolated from a smear-ripened cheese.</title>
        <authorList>
            <consortium name="US DOE Joint Genome Institute (JGI-PGF)"/>
            <person name="Walter F."/>
            <person name="Albersmeier A."/>
            <person name="Kalinowski J."/>
            <person name="Ruckert C."/>
        </authorList>
    </citation>
    <scope>NUCLEOTIDE SEQUENCE</scope>
    <source>
        <strain evidence="2">NBRC 112290</strain>
    </source>
</reference>